<name>A0ACB8I6I4_CITSI</name>
<comment type="caution">
    <text evidence="1">The sequence shown here is derived from an EMBL/GenBank/DDBJ whole genome shotgun (WGS) entry which is preliminary data.</text>
</comment>
<gene>
    <name evidence="1" type="ORF">KPL71_027442</name>
</gene>
<sequence>MAAYIITCITLSKLFTEINYKLVYHIKMKTTMAIKVMLLAMALSHDSMAFGAGTVGINYGRLGNNLPPPARVVEFLTKDLNYAIPSVRIFDPEPEVLSALATSNLSVCLGVKNQDLAQMAGSMDYTRNWVREFVTPYTKGGNGTLKLRYITAGNEIIPGTEAVCVLPAMKNIQQVLEQENVPNVGVSTVLSAAALGSSYPPSNGSFATEVATTLNEISKFVYSKGAPLMINVYPYFTLASDPQQVTLDYASFRSTTPVAQDGDRNYFNLFDSIVDSFIAAMVKAVGKEDVKVVVTETGWPSAGSNLPHASVENAKTYNSNLKKHIQTLGGTPRRPNLNLETFIFALFNENQKPEGTEQNFGSFYPNLQEVYPLWR</sequence>
<dbReference type="Proteomes" id="UP000829398">
    <property type="component" value="Chromosome 9"/>
</dbReference>
<accession>A0ACB8I6I4</accession>
<reference evidence="2" key="1">
    <citation type="journal article" date="2023" name="Hortic. Res.">
        <title>A chromosome-level phased genome enabling allele-level studies in sweet orange: a case study on citrus Huanglongbing tolerance.</title>
        <authorList>
            <person name="Wu B."/>
            <person name="Yu Q."/>
            <person name="Deng Z."/>
            <person name="Duan Y."/>
            <person name="Luo F."/>
            <person name="Gmitter F. Jr."/>
        </authorList>
    </citation>
    <scope>NUCLEOTIDE SEQUENCE [LARGE SCALE GENOMIC DNA]</scope>
    <source>
        <strain evidence="2">cv. Valencia</strain>
    </source>
</reference>
<keyword evidence="2" id="KW-1185">Reference proteome</keyword>
<proteinExistence type="predicted"/>
<dbReference type="EMBL" id="CM039178">
    <property type="protein sequence ID" value="KAH9682675.1"/>
    <property type="molecule type" value="Genomic_DNA"/>
</dbReference>
<organism evidence="1 2">
    <name type="scientific">Citrus sinensis</name>
    <name type="common">Sweet orange</name>
    <name type="synonym">Citrus aurantium var. sinensis</name>
    <dbReference type="NCBI Taxonomy" id="2711"/>
    <lineage>
        <taxon>Eukaryota</taxon>
        <taxon>Viridiplantae</taxon>
        <taxon>Streptophyta</taxon>
        <taxon>Embryophyta</taxon>
        <taxon>Tracheophyta</taxon>
        <taxon>Spermatophyta</taxon>
        <taxon>Magnoliopsida</taxon>
        <taxon>eudicotyledons</taxon>
        <taxon>Gunneridae</taxon>
        <taxon>Pentapetalae</taxon>
        <taxon>rosids</taxon>
        <taxon>malvids</taxon>
        <taxon>Sapindales</taxon>
        <taxon>Rutaceae</taxon>
        <taxon>Aurantioideae</taxon>
        <taxon>Citrus</taxon>
    </lineage>
</organism>
<evidence type="ECO:0000313" key="2">
    <source>
        <dbReference type="Proteomes" id="UP000829398"/>
    </source>
</evidence>
<protein>
    <submittedName>
        <fullName evidence="1">Uncharacterized protein</fullName>
    </submittedName>
</protein>
<evidence type="ECO:0000313" key="1">
    <source>
        <dbReference type="EMBL" id="KAH9682675.1"/>
    </source>
</evidence>